<comment type="caution">
    <text evidence="2">The sequence shown here is derived from an EMBL/GenBank/DDBJ whole genome shotgun (WGS) entry which is preliminary data.</text>
</comment>
<dbReference type="EMBL" id="JBHSWD010000001">
    <property type="protein sequence ID" value="MFC6590758.1"/>
    <property type="molecule type" value="Genomic_DNA"/>
</dbReference>
<organism evidence="2 3">
    <name type="scientific">Deinococcus lacus</name>
    <dbReference type="NCBI Taxonomy" id="392561"/>
    <lineage>
        <taxon>Bacteria</taxon>
        <taxon>Thermotogati</taxon>
        <taxon>Deinococcota</taxon>
        <taxon>Deinococci</taxon>
        <taxon>Deinococcales</taxon>
        <taxon>Deinococcaceae</taxon>
        <taxon>Deinococcus</taxon>
    </lineage>
</organism>
<accession>A0ABW1Y8Y3</accession>
<sequence>MTGHTSDETLDLPQEERSTDSSSATKFPERRSGVVQDGPGNPEIGTADEQGGLLDDQGDYRSDDNTL</sequence>
<feature type="region of interest" description="Disordered" evidence="1">
    <location>
        <begin position="1"/>
        <end position="67"/>
    </location>
</feature>
<dbReference type="RefSeq" id="WP_380081771.1">
    <property type="nucleotide sequence ID" value="NZ_JBHSWD010000001.1"/>
</dbReference>
<feature type="compositionally biased region" description="Basic and acidic residues" evidence="1">
    <location>
        <begin position="58"/>
        <end position="67"/>
    </location>
</feature>
<name>A0ABW1Y8Y3_9DEIO</name>
<evidence type="ECO:0008006" key="4">
    <source>
        <dbReference type="Google" id="ProtNLM"/>
    </source>
</evidence>
<gene>
    <name evidence="2" type="ORF">ACFP81_01030</name>
</gene>
<evidence type="ECO:0000256" key="1">
    <source>
        <dbReference type="SAM" id="MobiDB-lite"/>
    </source>
</evidence>
<reference evidence="3" key="1">
    <citation type="journal article" date="2019" name="Int. J. Syst. Evol. Microbiol.">
        <title>The Global Catalogue of Microorganisms (GCM) 10K type strain sequencing project: providing services to taxonomists for standard genome sequencing and annotation.</title>
        <authorList>
            <consortium name="The Broad Institute Genomics Platform"/>
            <consortium name="The Broad Institute Genome Sequencing Center for Infectious Disease"/>
            <person name="Wu L."/>
            <person name="Ma J."/>
        </authorList>
    </citation>
    <scope>NUCLEOTIDE SEQUENCE [LARGE SCALE GENOMIC DNA]</scope>
    <source>
        <strain evidence="3">CGMCC 1.15772</strain>
    </source>
</reference>
<keyword evidence="3" id="KW-1185">Reference proteome</keyword>
<evidence type="ECO:0000313" key="2">
    <source>
        <dbReference type="EMBL" id="MFC6590758.1"/>
    </source>
</evidence>
<dbReference type="Proteomes" id="UP001596297">
    <property type="component" value="Unassembled WGS sequence"/>
</dbReference>
<protein>
    <recommendedName>
        <fullName evidence="4">MatE family transporter</fullName>
    </recommendedName>
</protein>
<evidence type="ECO:0000313" key="3">
    <source>
        <dbReference type="Proteomes" id="UP001596297"/>
    </source>
</evidence>
<proteinExistence type="predicted"/>